<feature type="compositionally biased region" description="Acidic residues" evidence="7">
    <location>
        <begin position="601"/>
        <end position="612"/>
    </location>
</feature>
<keyword evidence="11" id="KW-1185">Reference proteome</keyword>
<dbReference type="InterPro" id="IPR050350">
    <property type="entry name" value="Compl-Cell_Adhes-Reg"/>
</dbReference>
<evidence type="ECO:0000313" key="11">
    <source>
        <dbReference type="Proteomes" id="UP000440578"/>
    </source>
</evidence>
<dbReference type="Gene3D" id="2.20.28.230">
    <property type="match status" value="1"/>
</dbReference>
<feature type="compositionally biased region" description="Polar residues" evidence="7">
    <location>
        <begin position="613"/>
        <end position="627"/>
    </location>
</feature>
<feature type="compositionally biased region" description="Polar residues" evidence="7">
    <location>
        <begin position="635"/>
        <end position="651"/>
    </location>
</feature>
<dbReference type="AlphaFoldDB" id="A0A6A4X9Q5"/>
<evidence type="ECO:0000256" key="8">
    <source>
        <dbReference type="SAM" id="SignalP"/>
    </source>
</evidence>
<keyword evidence="2" id="KW-0677">Repeat</keyword>
<dbReference type="CDD" id="cd00112">
    <property type="entry name" value="LDLa"/>
    <property type="match status" value="1"/>
</dbReference>
<dbReference type="Proteomes" id="UP000440578">
    <property type="component" value="Unassembled WGS sequence"/>
</dbReference>
<evidence type="ECO:0000256" key="3">
    <source>
        <dbReference type="ARBA" id="ARBA00023157"/>
    </source>
</evidence>
<dbReference type="SUPFAM" id="SSF57424">
    <property type="entry name" value="LDL receptor-like module"/>
    <property type="match status" value="1"/>
</dbReference>
<evidence type="ECO:0000256" key="5">
    <source>
        <dbReference type="PROSITE-ProRule" id="PRU00302"/>
    </source>
</evidence>
<dbReference type="SUPFAM" id="SSF57535">
    <property type="entry name" value="Complement control module/SCR domain"/>
    <property type="match status" value="2"/>
</dbReference>
<dbReference type="CDD" id="cd00033">
    <property type="entry name" value="CCP"/>
    <property type="match status" value="2"/>
</dbReference>
<protein>
    <recommendedName>
        <fullName evidence="9">Sushi domain-containing protein</fullName>
    </recommendedName>
</protein>
<keyword evidence="8" id="KW-0732">Signal</keyword>
<dbReference type="InterPro" id="IPR036055">
    <property type="entry name" value="LDL_receptor-like_sf"/>
</dbReference>
<dbReference type="PROSITE" id="PS50923">
    <property type="entry name" value="SUSHI"/>
    <property type="match status" value="2"/>
</dbReference>
<evidence type="ECO:0000256" key="2">
    <source>
        <dbReference type="ARBA" id="ARBA00022737"/>
    </source>
</evidence>
<reference evidence="10 11" key="1">
    <citation type="submission" date="2019-07" db="EMBL/GenBank/DDBJ databases">
        <title>Draft genome assembly of a fouling barnacle, Amphibalanus amphitrite (Darwin, 1854): The first reference genome for Thecostraca.</title>
        <authorList>
            <person name="Kim W."/>
        </authorList>
    </citation>
    <scope>NUCLEOTIDE SEQUENCE [LARGE SCALE GENOMIC DNA]</scope>
    <source>
        <strain evidence="10">SNU_AA5</strain>
        <tissue evidence="10">Soma without cirri and trophi</tissue>
    </source>
</reference>
<feature type="domain" description="Sushi" evidence="9">
    <location>
        <begin position="434"/>
        <end position="495"/>
    </location>
</feature>
<evidence type="ECO:0000256" key="1">
    <source>
        <dbReference type="ARBA" id="ARBA00022659"/>
    </source>
</evidence>
<sequence>MRLSPLLVIVAATLGGAWAGACDEQQHGRLPPLLVTTAETPTVYAWPEQKAELHCRPSQAGGCRWLKGSRELGTECRLSTTERGTIRCVRGEETCGTVTLKNPNNQAVEHTHKSYHQRNSYHYRRSHQYWDYKGETRWSRKSSTFLCSRSGTIIPKSKVCDGIRKCSKGEDEWHCSPSCGPPFLREHNELSYTMEEYPDGWSSTYVCESGFSLAESLSGLRRTCRAGRWEGDAPVCRRNVALGQPITVTGLPMADCKVAVDGSLDTWCMLAPSNGPKVLAVRLEANATVDRVLVRALGTRYTVALRPVNQTNNEVGCPCQELSSDKITPSVSGVRVCVCPEQASTVGQLEVRVSAETGAFLTLSVAEVVALERSDDDNGDACALLGQPAHRRYEPAQTGTVKLSCDPGYTPSCSDPVRCSDLQSGTTRLSCVAAKCSSPPAIPNTKTGPKNGTGWRSVVEYSCAAGYALYPSEQNTTSTCDSDSLWSLGHISCVSETDIRVIAMRLGEQHERSMATLRAELETPLMNLLADQNSTQQRLSKLELSMAARRAELETLLTGQRQLLADQNSTQQRLNKLEREVARLGLAAGAYLPAQERDPTEDATEPAPEEEGVTQTSETATDRTVTQVPEAASDRTVTQTSETATDRTVTQIPEAATDRTVATRPEQQPAGAADSEELEERTAETTPPSDVELIPWIY</sequence>
<evidence type="ECO:0000256" key="6">
    <source>
        <dbReference type="SAM" id="Coils"/>
    </source>
</evidence>
<evidence type="ECO:0000256" key="4">
    <source>
        <dbReference type="ARBA" id="ARBA00023180"/>
    </source>
</evidence>
<dbReference type="PROSITE" id="PS51257">
    <property type="entry name" value="PROKAR_LIPOPROTEIN"/>
    <property type="match status" value="1"/>
</dbReference>
<dbReference type="EMBL" id="VIIS01000258">
    <property type="protein sequence ID" value="KAF0311151.1"/>
    <property type="molecule type" value="Genomic_DNA"/>
</dbReference>
<feature type="signal peptide" evidence="8">
    <location>
        <begin position="1"/>
        <end position="19"/>
    </location>
</feature>
<name>A0A6A4X9Q5_AMPAM</name>
<organism evidence="10 11">
    <name type="scientific">Amphibalanus amphitrite</name>
    <name type="common">Striped barnacle</name>
    <name type="synonym">Balanus amphitrite</name>
    <dbReference type="NCBI Taxonomy" id="1232801"/>
    <lineage>
        <taxon>Eukaryota</taxon>
        <taxon>Metazoa</taxon>
        <taxon>Ecdysozoa</taxon>
        <taxon>Arthropoda</taxon>
        <taxon>Crustacea</taxon>
        <taxon>Multicrustacea</taxon>
        <taxon>Cirripedia</taxon>
        <taxon>Thoracica</taxon>
        <taxon>Thoracicalcarea</taxon>
        <taxon>Balanomorpha</taxon>
        <taxon>Balanoidea</taxon>
        <taxon>Balanidae</taxon>
        <taxon>Amphibalaninae</taxon>
        <taxon>Amphibalanus</taxon>
    </lineage>
</organism>
<dbReference type="InterPro" id="IPR035976">
    <property type="entry name" value="Sushi/SCR/CCP_sf"/>
</dbReference>
<evidence type="ECO:0000259" key="9">
    <source>
        <dbReference type="PROSITE" id="PS50923"/>
    </source>
</evidence>
<dbReference type="OrthoDB" id="6395183at2759"/>
<dbReference type="PANTHER" id="PTHR19325:SF575">
    <property type="entry name" value="LOCOMOTION-RELATED PROTEIN HIKARU GENKI"/>
    <property type="match status" value="1"/>
</dbReference>
<feature type="chain" id="PRO_5025694747" description="Sushi domain-containing protein" evidence="8">
    <location>
        <begin position="20"/>
        <end position="698"/>
    </location>
</feature>
<keyword evidence="3" id="KW-1015">Disulfide bond</keyword>
<dbReference type="Pfam" id="PF00084">
    <property type="entry name" value="Sushi"/>
    <property type="match status" value="2"/>
</dbReference>
<dbReference type="SMART" id="SM00192">
    <property type="entry name" value="LDLa"/>
    <property type="match status" value="1"/>
</dbReference>
<keyword evidence="4" id="KW-0325">Glycoprotein</keyword>
<evidence type="ECO:0000256" key="7">
    <source>
        <dbReference type="SAM" id="MobiDB-lite"/>
    </source>
</evidence>
<gene>
    <name evidence="10" type="ORF">FJT64_018009</name>
</gene>
<keyword evidence="6" id="KW-0175">Coiled coil</keyword>
<dbReference type="SMART" id="SM00032">
    <property type="entry name" value="CCP"/>
    <property type="match status" value="3"/>
</dbReference>
<keyword evidence="1 5" id="KW-0768">Sushi</keyword>
<accession>A0A6A4X9Q5</accession>
<dbReference type="PANTHER" id="PTHR19325">
    <property type="entry name" value="COMPLEMENT COMPONENT-RELATED SUSHI DOMAIN-CONTAINING"/>
    <property type="match status" value="1"/>
</dbReference>
<dbReference type="InterPro" id="IPR000436">
    <property type="entry name" value="Sushi_SCR_CCP_dom"/>
</dbReference>
<evidence type="ECO:0000313" key="10">
    <source>
        <dbReference type="EMBL" id="KAF0311151.1"/>
    </source>
</evidence>
<comment type="caution">
    <text evidence="10">The sequence shown here is derived from an EMBL/GenBank/DDBJ whole genome shotgun (WGS) entry which is preliminary data.</text>
</comment>
<comment type="caution">
    <text evidence="5">Lacks conserved residue(s) required for the propagation of feature annotation.</text>
</comment>
<dbReference type="Gene3D" id="4.10.400.10">
    <property type="entry name" value="Low-density Lipoprotein Receptor"/>
    <property type="match status" value="1"/>
</dbReference>
<feature type="domain" description="Sushi" evidence="9">
    <location>
        <begin position="177"/>
        <end position="238"/>
    </location>
</feature>
<feature type="region of interest" description="Disordered" evidence="7">
    <location>
        <begin position="589"/>
        <end position="698"/>
    </location>
</feature>
<dbReference type="InterPro" id="IPR002172">
    <property type="entry name" value="LDrepeatLR_classA_rpt"/>
</dbReference>
<proteinExistence type="predicted"/>
<feature type="coiled-coil region" evidence="6">
    <location>
        <begin position="560"/>
        <end position="587"/>
    </location>
</feature>
<dbReference type="Gene3D" id="2.10.70.10">
    <property type="entry name" value="Complement Module, domain 1"/>
    <property type="match status" value="2"/>
</dbReference>